<sequence>MSTAFLKAHISESHGNAMPYVCSLCGKGYLSSAGLHLHKLLHQGKSFDCLVCDMKFSQKSNLKRHLARVHNLAVCSTCSNMFSIGQEYNQHVLYCQK</sequence>
<evidence type="ECO:0000256" key="1">
    <source>
        <dbReference type="ARBA" id="ARBA00022723"/>
    </source>
</evidence>
<proteinExistence type="predicted"/>
<dbReference type="PANTHER" id="PTHR24379">
    <property type="entry name" value="KRAB AND ZINC FINGER DOMAIN-CONTAINING"/>
    <property type="match status" value="1"/>
</dbReference>
<accession>A0A0B7BUX9</accession>
<dbReference type="InterPro" id="IPR036236">
    <property type="entry name" value="Znf_C2H2_sf"/>
</dbReference>
<dbReference type="AlphaFoldDB" id="A0A0B7BUX9"/>
<dbReference type="PANTHER" id="PTHR24379:SF121">
    <property type="entry name" value="C2H2-TYPE DOMAIN-CONTAINING PROTEIN"/>
    <property type="match status" value="1"/>
</dbReference>
<evidence type="ECO:0000313" key="7">
    <source>
        <dbReference type="EMBL" id="CEK96742.1"/>
    </source>
</evidence>
<evidence type="ECO:0000259" key="6">
    <source>
        <dbReference type="PROSITE" id="PS50157"/>
    </source>
</evidence>
<name>A0A0B7BUX9_9EUPU</name>
<reference evidence="7" key="1">
    <citation type="submission" date="2014-12" db="EMBL/GenBank/DDBJ databases">
        <title>Insight into the proteome of Arion vulgaris.</title>
        <authorList>
            <person name="Aradska J."/>
            <person name="Bulat T."/>
            <person name="Smidak R."/>
            <person name="Sarate P."/>
            <person name="Gangsoo J."/>
            <person name="Sialana F."/>
            <person name="Bilban M."/>
            <person name="Lubec G."/>
        </authorList>
    </citation>
    <scope>NUCLEOTIDE SEQUENCE</scope>
    <source>
        <tissue evidence="7">Skin</tissue>
    </source>
</reference>
<keyword evidence="4" id="KW-0862">Zinc</keyword>
<dbReference type="PROSITE" id="PS50157">
    <property type="entry name" value="ZINC_FINGER_C2H2_2"/>
    <property type="match status" value="2"/>
</dbReference>
<dbReference type="GO" id="GO:0008270">
    <property type="term" value="F:zinc ion binding"/>
    <property type="evidence" value="ECO:0007669"/>
    <property type="project" value="UniProtKB-KW"/>
</dbReference>
<feature type="domain" description="C2H2-type" evidence="6">
    <location>
        <begin position="47"/>
        <end position="70"/>
    </location>
</feature>
<keyword evidence="1" id="KW-0479">Metal-binding</keyword>
<dbReference type="SMART" id="SM00355">
    <property type="entry name" value="ZnF_C2H2"/>
    <property type="match status" value="2"/>
</dbReference>
<evidence type="ECO:0000256" key="2">
    <source>
        <dbReference type="ARBA" id="ARBA00022737"/>
    </source>
</evidence>
<dbReference type="EMBL" id="HACG01049877">
    <property type="protein sequence ID" value="CEK96742.1"/>
    <property type="molecule type" value="Transcribed_RNA"/>
</dbReference>
<evidence type="ECO:0000256" key="4">
    <source>
        <dbReference type="ARBA" id="ARBA00022833"/>
    </source>
</evidence>
<keyword evidence="3 5" id="KW-0863">Zinc-finger</keyword>
<keyword evidence="2" id="KW-0677">Repeat</keyword>
<dbReference type="SUPFAM" id="SSF57667">
    <property type="entry name" value="beta-beta-alpha zinc fingers"/>
    <property type="match status" value="1"/>
</dbReference>
<dbReference type="Gene3D" id="3.30.160.60">
    <property type="entry name" value="Classic Zinc Finger"/>
    <property type="match status" value="2"/>
</dbReference>
<protein>
    <recommendedName>
        <fullName evidence="6">C2H2-type domain-containing protein</fullName>
    </recommendedName>
</protein>
<organism evidence="7">
    <name type="scientific">Arion vulgaris</name>
    <dbReference type="NCBI Taxonomy" id="1028688"/>
    <lineage>
        <taxon>Eukaryota</taxon>
        <taxon>Metazoa</taxon>
        <taxon>Spiralia</taxon>
        <taxon>Lophotrochozoa</taxon>
        <taxon>Mollusca</taxon>
        <taxon>Gastropoda</taxon>
        <taxon>Heterobranchia</taxon>
        <taxon>Euthyneura</taxon>
        <taxon>Panpulmonata</taxon>
        <taxon>Eupulmonata</taxon>
        <taxon>Stylommatophora</taxon>
        <taxon>Helicina</taxon>
        <taxon>Arionoidea</taxon>
        <taxon>Arionidae</taxon>
        <taxon>Arion</taxon>
    </lineage>
</organism>
<dbReference type="FunFam" id="3.30.160.60:FF:000446">
    <property type="entry name" value="Zinc finger protein"/>
    <property type="match status" value="1"/>
</dbReference>
<evidence type="ECO:0000256" key="3">
    <source>
        <dbReference type="ARBA" id="ARBA00022771"/>
    </source>
</evidence>
<dbReference type="Pfam" id="PF00096">
    <property type="entry name" value="zf-C2H2"/>
    <property type="match status" value="1"/>
</dbReference>
<evidence type="ECO:0000256" key="5">
    <source>
        <dbReference type="PROSITE-ProRule" id="PRU00042"/>
    </source>
</evidence>
<feature type="domain" description="C2H2-type" evidence="6">
    <location>
        <begin position="20"/>
        <end position="47"/>
    </location>
</feature>
<dbReference type="InterPro" id="IPR013087">
    <property type="entry name" value="Znf_C2H2_type"/>
</dbReference>
<dbReference type="PROSITE" id="PS00028">
    <property type="entry name" value="ZINC_FINGER_C2H2_1"/>
    <property type="match status" value="2"/>
</dbReference>
<gene>
    <name evidence="7" type="primary">ORF213287</name>
</gene>